<dbReference type="InterPro" id="IPR015943">
    <property type="entry name" value="WD40/YVTN_repeat-like_dom_sf"/>
</dbReference>
<evidence type="ECO:0000256" key="2">
    <source>
        <dbReference type="ARBA" id="ARBA00022737"/>
    </source>
</evidence>
<feature type="repeat" description="WD" evidence="3">
    <location>
        <begin position="275"/>
        <end position="309"/>
    </location>
</feature>
<evidence type="ECO:0000313" key="4">
    <source>
        <dbReference type="EMBL" id="CAG2235544.1"/>
    </source>
</evidence>
<comment type="caution">
    <text evidence="4">The sequence shown here is derived from an EMBL/GenBank/DDBJ whole genome shotgun (WGS) entry which is preliminary data.</text>
</comment>
<dbReference type="EMBL" id="CAJPWZ010002322">
    <property type="protein sequence ID" value="CAG2235544.1"/>
    <property type="molecule type" value="Genomic_DNA"/>
</dbReference>
<evidence type="ECO:0000256" key="3">
    <source>
        <dbReference type="PROSITE-ProRule" id="PRU00221"/>
    </source>
</evidence>
<dbReference type="PANTHER" id="PTHR19854">
    <property type="entry name" value="TRANSDUCIN BETA-LIKE 3"/>
    <property type="match status" value="1"/>
</dbReference>
<dbReference type="InterPro" id="IPR001680">
    <property type="entry name" value="WD40_rpt"/>
</dbReference>
<name>A0A8S3TYK0_MYTED</name>
<dbReference type="SUPFAM" id="SSF50978">
    <property type="entry name" value="WD40 repeat-like"/>
    <property type="match status" value="1"/>
</dbReference>
<dbReference type="OrthoDB" id="7668193at2759"/>
<dbReference type="PROSITE" id="PS50294">
    <property type="entry name" value="WD_REPEATS_REGION"/>
    <property type="match status" value="1"/>
</dbReference>
<dbReference type="Proteomes" id="UP000683360">
    <property type="component" value="Unassembled WGS sequence"/>
</dbReference>
<sequence length="309" mass="34997">MDKVKVKKLERKLYVDRNCDSAFLITQWHMDQIHFTYYVENGNIYIWDMETKRPVNKIIGHSGHSVLWIEFINDCTMVTQGRDGFIQFWNKTEDVWTKSDVIKSTSFGYCACSIVDNKIAIPTESTSAVQLYDMSTKQCIGELKPDISGQKYGMCMAVKSVENNVLIGYENGCIASWDAKTFKMADKSQIHKESVMCLDYSSQSNFGISGSADENLVSWSISENNTIVKGKEITVKNPGFTSVSIRHDQKIFASGGWDSNIRIYSVKKLKPLAVLSYHKESVQCVTFSSDNILACGSKDAHISLWDIYR</sequence>
<protein>
    <recommendedName>
        <fullName evidence="6">Guanine nucleotide-binding protein subunit beta-like protein 1</fullName>
    </recommendedName>
</protein>
<organism evidence="4 5">
    <name type="scientific">Mytilus edulis</name>
    <name type="common">Blue mussel</name>
    <dbReference type="NCBI Taxonomy" id="6550"/>
    <lineage>
        <taxon>Eukaryota</taxon>
        <taxon>Metazoa</taxon>
        <taxon>Spiralia</taxon>
        <taxon>Lophotrochozoa</taxon>
        <taxon>Mollusca</taxon>
        <taxon>Bivalvia</taxon>
        <taxon>Autobranchia</taxon>
        <taxon>Pteriomorphia</taxon>
        <taxon>Mytilida</taxon>
        <taxon>Mytiloidea</taxon>
        <taxon>Mytilidae</taxon>
        <taxon>Mytilinae</taxon>
        <taxon>Mytilus</taxon>
    </lineage>
</organism>
<gene>
    <name evidence="4" type="ORF">MEDL_48094</name>
</gene>
<keyword evidence="2" id="KW-0677">Repeat</keyword>
<dbReference type="PANTHER" id="PTHR19854:SF1">
    <property type="entry name" value="GUANINE NUCLEOTIDE-BINDING PROTEIN SUBUNIT BETA-LIKE PROTEIN 1"/>
    <property type="match status" value="1"/>
</dbReference>
<evidence type="ECO:0008006" key="6">
    <source>
        <dbReference type="Google" id="ProtNLM"/>
    </source>
</evidence>
<proteinExistence type="predicted"/>
<evidence type="ECO:0000256" key="1">
    <source>
        <dbReference type="ARBA" id="ARBA00022574"/>
    </source>
</evidence>
<dbReference type="Gene3D" id="2.130.10.10">
    <property type="entry name" value="YVTN repeat-like/Quinoprotein amine dehydrogenase"/>
    <property type="match status" value="3"/>
</dbReference>
<evidence type="ECO:0000313" key="5">
    <source>
        <dbReference type="Proteomes" id="UP000683360"/>
    </source>
</evidence>
<reference evidence="4" key="1">
    <citation type="submission" date="2021-03" db="EMBL/GenBank/DDBJ databases">
        <authorList>
            <person name="Bekaert M."/>
        </authorList>
    </citation>
    <scope>NUCLEOTIDE SEQUENCE</scope>
</reference>
<dbReference type="InterPro" id="IPR036322">
    <property type="entry name" value="WD40_repeat_dom_sf"/>
</dbReference>
<dbReference type="AlphaFoldDB" id="A0A8S3TYK0"/>
<keyword evidence="1 3" id="KW-0853">WD repeat</keyword>
<dbReference type="Pfam" id="PF00400">
    <property type="entry name" value="WD40"/>
    <property type="match status" value="3"/>
</dbReference>
<accession>A0A8S3TYK0</accession>
<dbReference type="PROSITE" id="PS50082">
    <property type="entry name" value="WD_REPEATS_2"/>
    <property type="match status" value="2"/>
</dbReference>
<dbReference type="SMART" id="SM00320">
    <property type="entry name" value="WD40"/>
    <property type="match status" value="5"/>
</dbReference>
<keyword evidence="5" id="KW-1185">Reference proteome</keyword>
<feature type="repeat" description="WD" evidence="3">
    <location>
        <begin position="188"/>
        <end position="229"/>
    </location>
</feature>